<evidence type="ECO:0000256" key="2">
    <source>
        <dbReference type="ARBA" id="ARBA00023315"/>
    </source>
</evidence>
<gene>
    <name evidence="4" type="ORF">FP2506_09321</name>
</gene>
<feature type="domain" description="N-acetyltransferase" evidence="3">
    <location>
        <begin position="6"/>
        <end position="168"/>
    </location>
</feature>
<dbReference type="EMBL" id="AATP01000001">
    <property type="protein sequence ID" value="EAU43032.1"/>
    <property type="molecule type" value="Genomic_DNA"/>
</dbReference>
<evidence type="ECO:0000313" key="5">
    <source>
        <dbReference type="Proteomes" id="UP000004310"/>
    </source>
</evidence>
<evidence type="ECO:0000259" key="3">
    <source>
        <dbReference type="PROSITE" id="PS51186"/>
    </source>
</evidence>
<dbReference type="PANTHER" id="PTHR43877:SF1">
    <property type="entry name" value="ACETYLTRANSFERASE"/>
    <property type="match status" value="1"/>
</dbReference>
<accession>Q0G5N2</accession>
<dbReference type="InterPro" id="IPR000182">
    <property type="entry name" value="GNAT_dom"/>
</dbReference>
<dbReference type="CDD" id="cd04301">
    <property type="entry name" value="NAT_SF"/>
    <property type="match status" value="1"/>
</dbReference>
<dbReference type="eggNOG" id="COG0456">
    <property type="taxonomic scope" value="Bacteria"/>
</dbReference>
<dbReference type="SUPFAM" id="SSF55729">
    <property type="entry name" value="Acyl-CoA N-acyltransferases (Nat)"/>
    <property type="match status" value="1"/>
</dbReference>
<dbReference type="Pfam" id="PF00583">
    <property type="entry name" value="Acetyltransf_1"/>
    <property type="match status" value="1"/>
</dbReference>
<keyword evidence="5" id="KW-1185">Reference proteome</keyword>
<dbReference type="PROSITE" id="PS51186">
    <property type="entry name" value="GNAT"/>
    <property type="match status" value="1"/>
</dbReference>
<evidence type="ECO:0000313" key="4">
    <source>
        <dbReference type="EMBL" id="EAU43032.1"/>
    </source>
</evidence>
<dbReference type="PANTHER" id="PTHR43877">
    <property type="entry name" value="AMINOALKYLPHOSPHONATE N-ACETYLTRANSFERASE-RELATED-RELATED"/>
    <property type="match status" value="1"/>
</dbReference>
<dbReference type="GO" id="GO:0016747">
    <property type="term" value="F:acyltransferase activity, transferring groups other than amino-acyl groups"/>
    <property type="evidence" value="ECO:0007669"/>
    <property type="project" value="InterPro"/>
</dbReference>
<keyword evidence="2" id="KW-0012">Acyltransferase</keyword>
<organism evidence="4 5">
    <name type="scientific">Fulvimarina pelagi HTCC2506</name>
    <dbReference type="NCBI Taxonomy" id="314231"/>
    <lineage>
        <taxon>Bacteria</taxon>
        <taxon>Pseudomonadati</taxon>
        <taxon>Pseudomonadota</taxon>
        <taxon>Alphaproteobacteria</taxon>
        <taxon>Hyphomicrobiales</taxon>
        <taxon>Aurantimonadaceae</taxon>
        <taxon>Fulvimarina</taxon>
    </lineage>
</organism>
<dbReference type="Proteomes" id="UP000004310">
    <property type="component" value="Unassembled WGS sequence"/>
</dbReference>
<reference evidence="4 5" key="1">
    <citation type="journal article" date="2010" name="J. Bacteriol.">
        <title>Genome sequence of Fulvimarina pelagi HTCC2506T, a Mn(II)-oxidizing alphaproteobacterium possessing an aerobic anoxygenic photosynthetic gene cluster and Xanthorhodopsin.</title>
        <authorList>
            <person name="Kang I."/>
            <person name="Oh H.M."/>
            <person name="Lim S.I."/>
            <person name="Ferriera S."/>
            <person name="Giovannoni S.J."/>
            <person name="Cho J.C."/>
        </authorList>
    </citation>
    <scope>NUCLEOTIDE SEQUENCE [LARGE SCALE GENOMIC DNA]</scope>
    <source>
        <strain evidence="4 5">HTCC2506</strain>
    </source>
</reference>
<comment type="caution">
    <text evidence="4">The sequence shown here is derived from an EMBL/GenBank/DDBJ whole genome shotgun (WGS) entry which is preliminary data.</text>
</comment>
<name>Q0G5N2_9HYPH</name>
<sequence length="168" mass="18591">MTTTITDIRYAEEVDASCLDRVHSASWRHAYTGIIPYRSLNAMIARRDSAWWARTINAGARVLVCRFGGSIVGYATLGRNRTRALPVDGEVYELYLEPAFQGVGLGRRLFTAARERLARDGAKGLVVWTLAENDRALAFYRSLGGSDVAQGAEVFGEKTTGKIAFLWK</sequence>
<dbReference type="InterPro" id="IPR016181">
    <property type="entry name" value="Acyl_CoA_acyltransferase"/>
</dbReference>
<dbReference type="AlphaFoldDB" id="Q0G5N2"/>
<dbReference type="RefSeq" id="WP_007067006.1">
    <property type="nucleotide sequence ID" value="NZ_DS022272.1"/>
</dbReference>
<dbReference type="HOGENOM" id="CLU_013985_18_2_5"/>
<keyword evidence="1" id="KW-0808">Transferase</keyword>
<dbReference type="Gene3D" id="3.40.630.30">
    <property type="match status" value="1"/>
</dbReference>
<protein>
    <recommendedName>
        <fullName evidence="3">N-acetyltransferase domain-containing protein</fullName>
    </recommendedName>
</protein>
<proteinExistence type="predicted"/>
<dbReference type="InterPro" id="IPR050832">
    <property type="entry name" value="Bact_Acetyltransf"/>
</dbReference>
<evidence type="ECO:0000256" key="1">
    <source>
        <dbReference type="ARBA" id="ARBA00022679"/>
    </source>
</evidence>
<dbReference type="STRING" id="217511.GCA_001463845_00629"/>